<dbReference type="SUPFAM" id="SSF53448">
    <property type="entry name" value="Nucleotide-diphospho-sugar transferases"/>
    <property type="match status" value="1"/>
</dbReference>
<evidence type="ECO:0000256" key="6">
    <source>
        <dbReference type="ARBA" id="ARBA00022692"/>
    </source>
</evidence>
<accession>A0A367INT8</accession>
<reference evidence="11 12" key="1">
    <citation type="journal article" date="2018" name="G3 (Bethesda)">
        <title>Phylogenetic and Phylogenomic Definition of Rhizopus Species.</title>
        <authorList>
            <person name="Gryganskyi A.P."/>
            <person name="Golan J."/>
            <person name="Dolatabadi S."/>
            <person name="Mondo S."/>
            <person name="Robb S."/>
            <person name="Idnurm A."/>
            <person name="Muszewska A."/>
            <person name="Steczkiewicz K."/>
            <person name="Masonjones S."/>
            <person name="Liao H.L."/>
            <person name="Gajdeczka M.T."/>
            <person name="Anike F."/>
            <person name="Vuek A."/>
            <person name="Anishchenko I.M."/>
            <person name="Voigt K."/>
            <person name="de Hoog G.S."/>
            <person name="Smith M.E."/>
            <person name="Heitman J."/>
            <person name="Vilgalys R."/>
            <person name="Stajich J.E."/>
        </authorList>
    </citation>
    <scope>NUCLEOTIDE SEQUENCE [LARGE SCALE GENOMIC DNA]</scope>
    <source>
        <strain evidence="11 12">LSU 92-RS-03</strain>
    </source>
</reference>
<protein>
    <recommendedName>
        <fullName evidence="2">chitin synthase</fullName>
        <ecNumber evidence="2">2.4.1.16</ecNumber>
    </recommendedName>
</protein>
<keyword evidence="6 10" id="KW-0812">Transmembrane</keyword>
<keyword evidence="3" id="KW-1003">Cell membrane</keyword>
<keyword evidence="9" id="KW-0325">Glycoprotein</keyword>
<dbReference type="GO" id="GO:0030428">
    <property type="term" value="C:cell septum"/>
    <property type="evidence" value="ECO:0007669"/>
    <property type="project" value="TreeGrafter"/>
</dbReference>
<dbReference type="PANTHER" id="PTHR22914">
    <property type="entry name" value="CHITIN SYNTHASE"/>
    <property type="match status" value="1"/>
</dbReference>
<dbReference type="OrthoDB" id="370884at2759"/>
<evidence type="ECO:0000256" key="4">
    <source>
        <dbReference type="ARBA" id="ARBA00022676"/>
    </source>
</evidence>
<evidence type="ECO:0000256" key="5">
    <source>
        <dbReference type="ARBA" id="ARBA00022679"/>
    </source>
</evidence>
<keyword evidence="5" id="KW-0808">Transferase</keyword>
<proteinExistence type="predicted"/>
<evidence type="ECO:0000256" key="10">
    <source>
        <dbReference type="SAM" id="Phobius"/>
    </source>
</evidence>
<dbReference type="GO" id="GO:0031505">
    <property type="term" value="P:fungal-type cell wall organization"/>
    <property type="evidence" value="ECO:0007669"/>
    <property type="project" value="TreeGrafter"/>
</dbReference>
<evidence type="ECO:0000313" key="11">
    <source>
        <dbReference type="EMBL" id="RCH79299.1"/>
    </source>
</evidence>
<name>A0A367INT8_RHIST</name>
<evidence type="ECO:0000256" key="3">
    <source>
        <dbReference type="ARBA" id="ARBA00022475"/>
    </source>
</evidence>
<evidence type="ECO:0000256" key="1">
    <source>
        <dbReference type="ARBA" id="ARBA00004651"/>
    </source>
</evidence>
<keyword evidence="4" id="KW-0328">Glycosyltransferase</keyword>
<organism evidence="11 12">
    <name type="scientific">Rhizopus stolonifer</name>
    <name type="common">Rhizopus nigricans</name>
    <dbReference type="NCBI Taxonomy" id="4846"/>
    <lineage>
        <taxon>Eukaryota</taxon>
        <taxon>Fungi</taxon>
        <taxon>Fungi incertae sedis</taxon>
        <taxon>Mucoromycota</taxon>
        <taxon>Mucoromycotina</taxon>
        <taxon>Mucoromycetes</taxon>
        <taxon>Mucorales</taxon>
        <taxon>Mucorineae</taxon>
        <taxon>Rhizopodaceae</taxon>
        <taxon>Rhizopus</taxon>
    </lineage>
</organism>
<keyword evidence="12" id="KW-1185">Reference proteome</keyword>
<evidence type="ECO:0000256" key="7">
    <source>
        <dbReference type="ARBA" id="ARBA00022989"/>
    </source>
</evidence>
<dbReference type="AlphaFoldDB" id="A0A367INT8"/>
<comment type="caution">
    <text evidence="11">The sequence shown here is derived from an EMBL/GenBank/DDBJ whole genome shotgun (WGS) entry which is preliminary data.</text>
</comment>
<feature type="transmembrane region" description="Helical" evidence="10">
    <location>
        <begin position="164"/>
        <end position="185"/>
    </location>
</feature>
<evidence type="ECO:0000313" key="12">
    <source>
        <dbReference type="Proteomes" id="UP000253551"/>
    </source>
</evidence>
<evidence type="ECO:0000256" key="8">
    <source>
        <dbReference type="ARBA" id="ARBA00023136"/>
    </source>
</evidence>
<gene>
    <name evidence="11" type="primary">CHS6</name>
    <name evidence="11" type="ORF">CU098_005500</name>
</gene>
<dbReference type="Proteomes" id="UP000253551">
    <property type="component" value="Unassembled WGS sequence"/>
</dbReference>
<feature type="transmembrane region" description="Helical" evidence="10">
    <location>
        <begin position="192"/>
        <end position="215"/>
    </location>
</feature>
<evidence type="ECO:0000256" key="2">
    <source>
        <dbReference type="ARBA" id="ARBA00012543"/>
    </source>
</evidence>
<dbReference type="EC" id="2.4.1.16" evidence="2"/>
<feature type="transmembrane region" description="Helical" evidence="10">
    <location>
        <begin position="137"/>
        <end position="158"/>
    </location>
</feature>
<evidence type="ECO:0000256" key="9">
    <source>
        <dbReference type="ARBA" id="ARBA00023180"/>
    </source>
</evidence>
<dbReference type="InterPro" id="IPR004835">
    <property type="entry name" value="Chitin_synth"/>
</dbReference>
<comment type="subcellular location">
    <subcellularLocation>
        <location evidence="1">Cell membrane</location>
        <topology evidence="1">Multi-pass membrane protein</topology>
    </subcellularLocation>
</comment>
<dbReference type="Pfam" id="PF03142">
    <property type="entry name" value="Chitin_synth_2"/>
    <property type="match status" value="1"/>
</dbReference>
<dbReference type="EMBL" id="PJQM01006667">
    <property type="protein sequence ID" value="RCH79299.1"/>
    <property type="molecule type" value="Genomic_DNA"/>
</dbReference>
<dbReference type="GO" id="GO:0004100">
    <property type="term" value="F:chitin synthase activity"/>
    <property type="evidence" value="ECO:0007669"/>
    <property type="project" value="UniProtKB-EC"/>
</dbReference>
<keyword evidence="8 10" id="KW-0472">Membrane</keyword>
<dbReference type="STRING" id="4846.A0A367INT8"/>
<dbReference type="PANTHER" id="PTHR22914:SF13">
    <property type="entry name" value="CHITIN SYNTHASE"/>
    <property type="match status" value="1"/>
</dbReference>
<keyword evidence="7 10" id="KW-1133">Transmembrane helix</keyword>
<dbReference type="GO" id="GO:0006031">
    <property type="term" value="P:chitin biosynthetic process"/>
    <property type="evidence" value="ECO:0007669"/>
    <property type="project" value="TreeGrafter"/>
</dbReference>
<dbReference type="GO" id="GO:0005886">
    <property type="term" value="C:plasma membrane"/>
    <property type="evidence" value="ECO:0007669"/>
    <property type="project" value="UniProtKB-SubCell"/>
</dbReference>
<dbReference type="InterPro" id="IPR029044">
    <property type="entry name" value="Nucleotide-diphossugar_trans"/>
</dbReference>
<sequence length="345" mass="39829">MIKSFESLFSSVSCLPGCFTMYRIRTVDRKRPLFVSNEIIEDYSVNVVDTLHKKNLLYLGEDRYLTTLLLKHFPNFKTKFNPGAQCKTNAPDTWSVLVSQRRRWINSTVHNLGELVFLNQLCGFCCFSMRFIVMLDLFSTLIQPALLAYLGVLIWKLATATNGIPYITIITLGCTYGLQIFIFIIHKRWEYIAWFFISILALPVFSFYIPLYAYWHFDDFSWGNTRIVVGDKGKKTIVGDEGEFNPKSIPLIRWSEYEKQMMAENRSDRLSQGTYPSSVYGAPHSISGYSRYTASPVHSIIHPQSVAQDYHRMRYGPTMSSDGASETMSASMVQNYHLQNPYYRQ</sequence>